<accession>A0A1F5VEE1</accession>
<keyword evidence="4 6" id="KW-0472">Membrane</keyword>
<name>A0A1F5VEE1_9BACT</name>
<evidence type="ECO:0000256" key="5">
    <source>
        <dbReference type="SAM" id="MobiDB-lite"/>
    </source>
</evidence>
<dbReference type="Pfam" id="PF01471">
    <property type="entry name" value="PG_binding_1"/>
    <property type="match status" value="2"/>
</dbReference>
<dbReference type="EMBL" id="MFHD01000026">
    <property type="protein sequence ID" value="OGF61710.1"/>
    <property type="molecule type" value="Genomic_DNA"/>
</dbReference>
<dbReference type="SUPFAM" id="SSF49265">
    <property type="entry name" value="Fibronectin type III"/>
    <property type="match status" value="2"/>
</dbReference>
<dbReference type="PROSITE" id="PS50853">
    <property type="entry name" value="FN3"/>
    <property type="match status" value="2"/>
</dbReference>
<dbReference type="SMART" id="SM00303">
    <property type="entry name" value="GPS"/>
    <property type="match status" value="1"/>
</dbReference>
<comment type="subcellular location">
    <subcellularLocation>
        <location evidence="1">Membrane</location>
    </subcellularLocation>
</comment>
<proteinExistence type="predicted"/>
<dbReference type="Proteomes" id="UP000179251">
    <property type="component" value="Unassembled WGS sequence"/>
</dbReference>
<reference evidence="8 9" key="1">
    <citation type="journal article" date="2016" name="Nat. Commun.">
        <title>Thousands of microbial genomes shed light on interconnected biogeochemical processes in an aquifer system.</title>
        <authorList>
            <person name="Anantharaman K."/>
            <person name="Brown C.T."/>
            <person name="Hug L.A."/>
            <person name="Sharon I."/>
            <person name="Castelle C.J."/>
            <person name="Probst A.J."/>
            <person name="Thomas B.C."/>
            <person name="Singh A."/>
            <person name="Wilkins M.J."/>
            <person name="Karaoz U."/>
            <person name="Brodie E.L."/>
            <person name="Williams K.H."/>
            <person name="Hubbard S.S."/>
            <person name="Banfield J.F."/>
        </authorList>
    </citation>
    <scope>NUCLEOTIDE SEQUENCE [LARGE SCALE GENOMIC DNA]</scope>
</reference>
<gene>
    <name evidence="8" type="ORF">A2834_00715</name>
</gene>
<dbReference type="CDD" id="cd00063">
    <property type="entry name" value="FN3"/>
    <property type="match status" value="1"/>
</dbReference>
<feature type="domain" description="Fibronectin type-III" evidence="7">
    <location>
        <begin position="1882"/>
        <end position="1972"/>
    </location>
</feature>
<evidence type="ECO:0000313" key="9">
    <source>
        <dbReference type="Proteomes" id="UP000179251"/>
    </source>
</evidence>
<dbReference type="SMART" id="SM00060">
    <property type="entry name" value="FN3"/>
    <property type="match status" value="3"/>
</dbReference>
<evidence type="ECO:0000256" key="3">
    <source>
        <dbReference type="ARBA" id="ARBA00022989"/>
    </source>
</evidence>
<dbReference type="Gene3D" id="2.60.40.10">
    <property type="entry name" value="Immunoglobulins"/>
    <property type="match status" value="2"/>
</dbReference>
<dbReference type="InterPro" id="IPR036365">
    <property type="entry name" value="PGBD-like_sf"/>
</dbReference>
<dbReference type="InterPro" id="IPR000203">
    <property type="entry name" value="GPS"/>
</dbReference>
<dbReference type="InterPro" id="IPR036366">
    <property type="entry name" value="PGBDSf"/>
</dbReference>
<dbReference type="SUPFAM" id="SSF47090">
    <property type="entry name" value="PGBD-like"/>
    <property type="match status" value="2"/>
</dbReference>
<dbReference type="SUPFAM" id="SSF49363">
    <property type="entry name" value="Purple acid phosphatase, N-terminal domain"/>
    <property type="match status" value="1"/>
</dbReference>
<dbReference type="InterPro" id="IPR013784">
    <property type="entry name" value="Carb-bd-like_fold"/>
</dbReference>
<dbReference type="SUPFAM" id="SSF49452">
    <property type="entry name" value="Starch-binding domain-like"/>
    <property type="match status" value="1"/>
</dbReference>
<sequence>MGEYNEIIMKKSIFWLGFFIVLGGILPALPALAISINSGPQAVNVMGSGAQITWTTDEASDSMVNYGTSPGAYTYSSSNRCDAGGYVTSHCINLTDLAYSTVYYYKVISSSVYATGQFTSASSGGGGNGSGSIPSAPSNLMADPAPTASAVYLKWTDNATNEDKFNIDRKFSSESPWTFLTQITVANTTTYTDSTVSAGTTYDYRVQACLSGYGCSEYAYLYGVSTPTSSGGGGSTGTSGGDTSSGGGGGGGGGGTSTYGDATLYGKILDSSGAVVVNAQAGLYTADKSVSYGASSDSQGAYFIRNVLAGSYKLQVWPPYGSTGFVSPAIIDIALGLGETVNKNLIFSKASKTVKGKVLDVAGNAAKNAFVSAFKKDTGSYLQTQTDSDGKYVLLVSGGSWEISVYSQVQPADWIYNQPPQSVVFGQDATAEEKILDFTVVFADSSIKGKILKPDGTVPSFNTVFVNVQGAAGFGFGGPIDSSGSFAVRLPAGTYGIFIQSNDQNLIGPKIPDVTVAKSEVKDLGQLMLLKPSKIIKGKVTKEDGSGVADAFVNVFNQDTKISVGVQADSLGNFSLAVTGGLWEIYVHSASKQQGEEAWIYNQPSQSIIFANDTSLEEKIINFKVISTDTAVSGKVLRPDGIAPSPDTTFISFNRTDGFGYGAPIGADGTFKVRLPAGSYNIFIQSRESGFVAPDVPPFTLKSGESKDLSDIYLIKATKLIKGKVVRQDGRPVADAVINVFKRDGPGGIEAQVNSFGEYSIYLAGGFWEIMARPLSESASWTYNQPPQSVVFSEDSAPEEKTVDFTVLTADVTIKGKVLKPDGLPPAPDTVFINIDVEGAKDFGVPMPSFGTPLNAAGEFIAKIPAGTYVPSMYVNVQGLLAPKLDAFSVVSGQTKDFGTITLLKASKTIKGKVVRSDGVAVNDAFVGANRVDGKDSVQIQTDSAGSYTLLVGGGLWEIYIYPVAKTANWVYVTPSSQVLFTDNAAPEEKIINFTVVPADATIKGKVLKPDGSALPADTIFVSFQGQAGFGGGAQVESNGNFLANIPAGAYNIMVHSQNKEFAAPDIAAVSVAKGETKDIGTITLVKATKFIKGKVMLLDGRGVANAFVSAFRKETQSWIEAKTDSAGNYSIQVLGGTWEINIHPDFAISDWIYNQPPQIVAFAADSSVEEKIVNFTVVSADAVIKGKVLKSDGTFPTPGTVFVGFRSSAGVESGGPVDGSGNFLVKVIAGTYQMFIHSQDPKVSSPDLPPVTIASGETKDIGEVKLIARSDRIKGKVADKDGKAIVGVFVDAYQQDKDNYSNSKTDANGNFELFVTPGIWEVIARPDPSLRFFSAEPPKQITVVSGAVSVVNFTLLPADSVLSGQIVDEKGNFISDIFGFVGLSQKIEFGSGLGGQVDRGSFLFPAPSGSYTAFLFLPPESPYTAGAPQTVTLEAGKTTDIKISVSKNNSQIAGSIMDDAGKAVTGFKAQVFATSKSGAWQEAAVEATTGKYVLRVAPGTWYLGYQIDPASGFISSQQPTVEVAVGLDAIVTKNLIVKKAGSIISGQVTAPSGIGLAHVFLAVSSTGFESVIESGTEEAFKSIFVAGGETDANGFYKIAVPAGSYFVKTFVNPEQGFINAQEQKITIVEGETKTVNFQMLKADLRIEGMVLFGEKPIADSFVWGWSERGGYQESFSRSDGSYALNITASTTWRVAASKEINGEFYKSSEISVNVGSTTIKQDLVLKKVSAAPQTKVQSADASRPMMISVPEGPTVVAPASSVSAGGSVSISITPDARVASQGEVKVVGLAFNIEARDEQRQIVSELNSSVTITLPYTEKEVSALGVKEAELTIGFWEETAATWKPLENCVVNDLQNNVTCSTSHLTRFAIVAAADIIPPAAPSNIKAETIGKGLVKLSWINPVKDFNHAKIYRSEKKNDLGSVISAEVQGRAKTDSGLKDGVTYFYAVRAVDPAGNESTNADQVSVKVAGASDKIKETETQAAPEVQEKKKEILQVKFQSALGRGSKGDEVAALQKILIAEGFLAAGLDTGFFGPATETALKKLQEKLGVEPVGFVGPKTRTKLNELPGALSAPPSSSKPPGGVSEILRSLSQGSSGDDVKALQGLLIKEGVYPEGLVTGFFGSLTKQAVIRFQEKYASKILQPAGLQAGTGFVGPATLKKLNEIVAVSAVTTTTITTATTTVIITATTTVITTATTTSTTTLPNL</sequence>
<feature type="transmembrane region" description="Helical" evidence="6">
    <location>
        <begin position="12"/>
        <end position="36"/>
    </location>
</feature>
<evidence type="ECO:0000259" key="7">
    <source>
        <dbReference type="PROSITE" id="PS50853"/>
    </source>
</evidence>
<dbReference type="GO" id="GO:0030246">
    <property type="term" value="F:carbohydrate binding"/>
    <property type="evidence" value="ECO:0007669"/>
    <property type="project" value="InterPro"/>
</dbReference>
<keyword evidence="3 6" id="KW-1133">Transmembrane helix</keyword>
<feature type="region of interest" description="Disordered" evidence="5">
    <location>
        <begin position="231"/>
        <end position="253"/>
    </location>
</feature>
<evidence type="ECO:0000256" key="4">
    <source>
        <dbReference type="ARBA" id="ARBA00023136"/>
    </source>
</evidence>
<dbReference type="InterPro" id="IPR013783">
    <property type="entry name" value="Ig-like_fold"/>
</dbReference>
<feature type="domain" description="Fibronectin type-III" evidence="7">
    <location>
        <begin position="136"/>
        <end position="229"/>
    </location>
</feature>
<organism evidence="8 9">
    <name type="scientific">Candidatus Giovannonibacteria bacterium RIFCSPHIGHO2_01_FULL_45_23</name>
    <dbReference type="NCBI Taxonomy" id="1798325"/>
    <lineage>
        <taxon>Bacteria</taxon>
        <taxon>Candidatus Giovannoniibacteriota</taxon>
    </lineage>
</organism>
<dbReference type="InterPro" id="IPR036116">
    <property type="entry name" value="FN3_sf"/>
</dbReference>
<comment type="caution">
    <text evidence="8">The sequence shown here is derived from an EMBL/GenBank/DDBJ whole genome shotgun (WGS) entry which is preliminary data.</text>
</comment>
<evidence type="ECO:0000256" key="2">
    <source>
        <dbReference type="ARBA" id="ARBA00022692"/>
    </source>
</evidence>
<evidence type="ECO:0000313" key="8">
    <source>
        <dbReference type="EMBL" id="OGF61710.1"/>
    </source>
</evidence>
<dbReference type="InterPro" id="IPR008963">
    <property type="entry name" value="Purple_acid_Pase-like_N"/>
</dbReference>
<evidence type="ECO:0000256" key="1">
    <source>
        <dbReference type="ARBA" id="ARBA00004370"/>
    </source>
</evidence>
<dbReference type="InterPro" id="IPR003961">
    <property type="entry name" value="FN3_dom"/>
</dbReference>
<dbReference type="STRING" id="1798325.A2834_00715"/>
<protein>
    <recommendedName>
        <fullName evidence="7">Fibronectin type-III domain-containing protein</fullName>
    </recommendedName>
</protein>
<dbReference type="SUPFAM" id="SSF49464">
    <property type="entry name" value="Carboxypeptidase regulatory domain-like"/>
    <property type="match status" value="5"/>
</dbReference>
<dbReference type="GO" id="GO:0016020">
    <property type="term" value="C:membrane"/>
    <property type="evidence" value="ECO:0007669"/>
    <property type="project" value="UniProtKB-SubCell"/>
</dbReference>
<dbReference type="InterPro" id="IPR008969">
    <property type="entry name" value="CarboxyPept-like_regulatory"/>
</dbReference>
<dbReference type="GO" id="GO:0003993">
    <property type="term" value="F:acid phosphatase activity"/>
    <property type="evidence" value="ECO:0007669"/>
    <property type="project" value="InterPro"/>
</dbReference>
<evidence type="ECO:0000256" key="6">
    <source>
        <dbReference type="SAM" id="Phobius"/>
    </source>
</evidence>
<dbReference type="Gene3D" id="2.60.40.380">
    <property type="entry name" value="Purple acid phosphatase-like, N-terminal"/>
    <property type="match status" value="1"/>
</dbReference>
<dbReference type="InterPro" id="IPR002477">
    <property type="entry name" value="Peptidoglycan-bd-like"/>
</dbReference>
<dbReference type="Gene3D" id="2.60.40.1120">
    <property type="entry name" value="Carboxypeptidase-like, regulatory domain"/>
    <property type="match status" value="2"/>
</dbReference>
<dbReference type="Gene3D" id="1.10.101.10">
    <property type="entry name" value="PGBD-like superfamily/PGBD"/>
    <property type="match status" value="2"/>
</dbReference>
<keyword evidence="2 6" id="KW-0812">Transmembrane</keyword>
<dbReference type="GO" id="GO:0046872">
    <property type="term" value="F:metal ion binding"/>
    <property type="evidence" value="ECO:0007669"/>
    <property type="project" value="InterPro"/>
</dbReference>